<dbReference type="Gene3D" id="3.40.50.300">
    <property type="entry name" value="P-loop containing nucleotide triphosphate hydrolases"/>
    <property type="match status" value="1"/>
</dbReference>
<evidence type="ECO:0000313" key="2">
    <source>
        <dbReference type="Proteomes" id="UP000425960"/>
    </source>
</evidence>
<organism evidence="1 2">
    <name type="scientific">Desulfosarcina ovata subsp. sediminis</name>
    <dbReference type="NCBI Taxonomy" id="885957"/>
    <lineage>
        <taxon>Bacteria</taxon>
        <taxon>Pseudomonadati</taxon>
        <taxon>Thermodesulfobacteriota</taxon>
        <taxon>Desulfobacteria</taxon>
        <taxon>Desulfobacterales</taxon>
        <taxon>Desulfosarcinaceae</taxon>
        <taxon>Desulfosarcina</taxon>
    </lineage>
</organism>
<protein>
    <submittedName>
        <fullName evidence="1">Uncharacterized protein</fullName>
    </submittedName>
</protein>
<dbReference type="KEGG" id="dov:DSCO28_64710"/>
<gene>
    <name evidence="1" type="ORF">DSCO28_64710</name>
</gene>
<accession>A0A5K8A038</accession>
<evidence type="ECO:0000313" key="1">
    <source>
        <dbReference type="EMBL" id="BBO85905.1"/>
    </source>
</evidence>
<sequence length="735" mass="82509">MTAEAGKDEMATGAAVKLCSGFGQFHSPANKAHPLDYVTITMADIERMAANPPSIEKSKARWVIFSILLSRVHTEQREKGRFHALWADIDEVNGMTFNDIVERANGCLLDFLAYTSRSSTEEKQKSRIIVPLADAVDGNHFVRLQKILNDKLEENGVTPDRATERAGQVCYLPNRGKFYLFHIEKSSGPMPADAWVNEEQVEINREKAAEKSRKERREQARLKATRRMQTGCKSPIDAYNAEFGLEMMLDAYGYIRRGNRWLSPNSGSKAPGMSITNDGRKWLSCHNSDASIGTPTSNGTMGDAFDLYIWYEHRGDRDAAIRAAAEMFGLNHSRTVDGDIPLTRSAKVSPIEHIIGNIQLKGGCRGESVRGGVVTDNKSQQMTTFDNISLEGDGRDEALTHLANHLVKGGMPVANIRKYMHFFGSHCTPPLPEIEIQAKIKSALDRSEARDRNLTQDIRDLIVTTSGNITTTFVYQCQHLTTRDEKKKATAILSRLVKEGLIERTGNRAGEYRKVESECEQMDFLNAETETADIWLPFNLHRMVETMPGNLILIAGEPNAGKTGLLLNIIRQNQHKFETHYFNSEMGGSELRKRLSLFTDILPSQWRFKAWERADNFADVIKPGKGRLNIIDFLELHDNFYEIGGRLAEIHKKLKGAVAIIALQKNAGVDTGLGGFRGLEKPRLYLAMSPGRLKIVKAKNWKTDQNPNGLQYEFKVAQGCRFITVRDWHRQGGNL</sequence>
<dbReference type="SUPFAM" id="SSF52540">
    <property type="entry name" value="P-loop containing nucleoside triphosphate hydrolases"/>
    <property type="match status" value="1"/>
</dbReference>
<dbReference type="EMBL" id="AP021876">
    <property type="protein sequence ID" value="BBO85905.1"/>
    <property type="molecule type" value="Genomic_DNA"/>
</dbReference>
<name>A0A5K8A038_9BACT</name>
<dbReference type="AlphaFoldDB" id="A0A5K8A038"/>
<reference evidence="1 2" key="1">
    <citation type="submission" date="2019-11" db="EMBL/GenBank/DDBJ databases">
        <title>Comparative genomics of hydrocarbon-degrading Desulfosarcina strains.</title>
        <authorList>
            <person name="Watanabe M."/>
            <person name="Kojima H."/>
            <person name="Fukui M."/>
        </authorList>
    </citation>
    <scope>NUCLEOTIDE SEQUENCE [LARGE SCALE GENOMIC DNA]</scope>
    <source>
        <strain evidence="1 2">28bB2T</strain>
    </source>
</reference>
<proteinExistence type="predicted"/>
<dbReference type="Proteomes" id="UP000425960">
    <property type="component" value="Chromosome"/>
</dbReference>
<dbReference type="InterPro" id="IPR027417">
    <property type="entry name" value="P-loop_NTPase"/>
</dbReference>